<comment type="catalytic activity">
    <reaction evidence="1">
        <text>inosine + phosphate = alpha-D-ribose 1-phosphate + hypoxanthine</text>
        <dbReference type="Rhea" id="RHEA:27646"/>
        <dbReference type="ChEBI" id="CHEBI:17368"/>
        <dbReference type="ChEBI" id="CHEBI:17596"/>
        <dbReference type="ChEBI" id="CHEBI:43474"/>
        <dbReference type="ChEBI" id="CHEBI:57720"/>
        <dbReference type="EC" id="2.4.2.1"/>
    </reaction>
    <physiologicalReaction direction="left-to-right" evidence="1">
        <dbReference type="Rhea" id="RHEA:27647"/>
    </physiologicalReaction>
</comment>
<evidence type="ECO:0000256" key="1">
    <source>
        <dbReference type="ARBA" id="ARBA00000553"/>
    </source>
</evidence>
<dbReference type="Gene3D" id="3.60.140.10">
    <property type="entry name" value="CNF1/YfiH-like putative cysteine hydrolases"/>
    <property type="match status" value="1"/>
</dbReference>
<comment type="function">
    <text evidence="2">Purine nucleoside enzyme that catalyzes the phosphorolysis of adenosine and inosine nucleosides, yielding D-ribose 1-phosphate and the respective free bases, adenine and hypoxanthine. Also catalyzes the phosphorolysis of S-methyl-5'-thioadenosine into adenine and S-methyl-5-thio-alpha-D-ribose 1-phosphate. Also has adenosine deaminase activity.</text>
</comment>
<reference evidence="12" key="1">
    <citation type="submission" date="2019-11" db="EMBL/GenBank/DDBJ databases">
        <authorList>
            <person name="Feng L."/>
        </authorList>
    </citation>
    <scope>NUCLEOTIDE SEQUENCE</scope>
    <source>
        <strain evidence="12">IbartlettiiLFYP30</strain>
    </source>
</reference>
<keyword evidence="6" id="KW-0378">Hydrolase</keyword>
<proteinExistence type="inferred from homology"/>
<dbReference type="InterPro" id="IPR011324">
    <property type="entry name" value="Cytotoxic_necrot_fac-like_cat"/>
</dbReference>
<accession>A0A6N2Z5J3</accession>
<dbReference type="SUPFAM" id="SSF64438">
    <property type="entry name" value="CNF1/YfiH-like putative cysteine hydrolases"/>
    <property type="match status" value="1"/>
</dbReference>
<evidence type="ECO:0000256" key="7">
    <source>
        <dbReference type="ARBA" id="ARBA00022833"/>
    </source>
</evidence>
<dbReference type="AlphaFoldDB" id="A0A6N2Z5J3"/>
<evidence type="ECO:0000256" key="8">
    <source>
        <dbReference type="ARBA" id="ARBA00047989"/>
    </source>
</evidence>
<dbReference type="NCBIfam" id="TIGR00726">
    <property type="entry name" value="peptidoglycan editing factor PgeF"/>
    <property type="match status" value="1"/>
</dbReference>
<evidence type="ECO:0000256" key="5">
    <source>
        <dbReference type="ARBA" id="ARBA00022723"/>
    </source>
</evidence>
<dbReference type="Pfam" id="PF02578">
    <property type="entry name" value="Cu-oxidase_4"/>
    <property type="match status" value="1"/>
</dbReference>
<keyword evidence="7" id="KW-0862">Zinc</keyword>
<evidence type="ECO:0000256" key="9">
    <source>
        <dbReference type="ARBA" id="ARBA00048968"/>
    </source>
</evidence>
<dbReference type="RefSeq" id="WP_024038248.1">
    <property type="nucleotide sequence ID" value="NZ_CACRUE010000009.1"/>
</dbReference>
<evidence type="ECO:0000256" key="11">
    <source>
        <dbReference type="RuleBase" id="RU361274"/>
    </source>
</evidence>
<keyword evidence="5" id="KW-0479">Metal-binding</keyword>
<comment type="catalytic activity">
    <reaction evidence="9">
        <text>adenosine + phosphate = alpha-D-ribose 1-phosphate + adenine</text>
        <dbReference type="Rhea" id="RHEA:27642"/>
        <dbReference type="ChEBI" id="CHEBI:16335"/>
        <dbReference type="ChEBI" id="CHEBI:16708"/>
        <dbReference type="ChEBI" id="CHEBI:43474"/>
        <dbReference type="ChEBI" id="CHEBI:57720"/>
        <dbReference type="EC" id="2.4.2.1"/>
    </reaction>
    <physiologicalReaction direction="left-to-right" evidence="9">
        <dbReference type="Rhea" id="RHEA:27643"/>
    </physiologicalReaction>
</comment>
<dbReference type="InterPro" id="IPR038371">
    <property type="entry name" value="Cu_polyphenol_OxRdtase_sf"/>
</dbReference>
<dbReference type="GO" id="GO:0017061">
    <property type="term" value="F:S-methyl-5-thioadenosine phosphorylase activity"/>
    <property type="evidence" value="ECO:0007669"/>
    <property type="project" value="UniProtKB-EC"/>
</dbReference>
<dbReference type="PANTHER" id="PTHR30616:SF2">
    <property type="entry name" value="PURINE NUCLEOSIDE PHOSPHORYLASE LACC1"/>
    <property type="match status" value="1"/>
</dbReference>
<protein>
    <recommendedName>
        <fullName evidence="11">Purine nucleoside phosphorylase</fullName>
    </recommendedName>
</protein>
<sequence>MTQAIIDKNDYLTINKEGLDFVKIAISTTNMDAKNLDDINRVLKDEFTLKNLSKNKQIHSNIVNKIDKTNIGQIIDGDAIITNEKNVPLVILTADCVPVVLVDTENKAVGLAHAGWRGTYGKICEETLKSMQENYNTNPENVIAIIGPSIGSCCYEVSYDLIDKFEKLLPNADEKIYEIRDEKYYLNLWEVNTQILKEFGVLKSNIINMNICTSCNYDRFFSYRKHEKTPKRIGTFIEIK</sequence>
<evidence type="ECO:0000256" key="4">
    <source>
        <dbReference type="ARBA" id="ARBA00022679"/>
    </source>
</evidence>
<keyword evidence="4" id="KW-0808">Transferase</keyword>
<evidence type="ECO:0000256" key="2">
    <source>
        <dbReference type="ARBA" id="ARBA00003215"/>
    </source>
</evidence>
<dbReference type="GO" id="GO:0016787">
    <property type="term" value="F:hydrolase activity"/>
    <property type="evidence" value="ECO:0007669"/>
    <property type="project" value="UniProtKB-KW"/>
</dbReference>
<comment type="catalytic activity">
    <reaction evidence="8">
        <text>adenosine + H2O + H(+) = inosine + NH4(+)</text>
        <dbReference type="Rhea" id="RHEA:24408"/>
        <dbReference type="ChEBI" id="CHEBI:15377"/>
        <dbReference type="ChEBI" id="CHEBI:15378"/>
        <dbReference type="ChEBI" id="CHEBI:16335"/>
        <dbReference type="ChEBI" id="CHEBI:17596"/>
        <dbReference type="ChEBI" id="CHEBI:28938"/>
        <dbReference type="EC" id="3.5.4.4"/>
    </reaction>
    <physiologicalReaction direction="left-to-right" evidence="8">
        <dbReference type="Rhea" id="RHEA:24409"/>
    </physiologicalReaction>
</comment>
<dbReference type="GO" id="GO:0005507">
    <property type="term" value="F:copper ion binding"/>
    <property type="evidence" value="ECO:0007669"/>
    <property type="project" value="TreeGrafter"/>
</dbReference>
<evidence type="ECO:0000256" key="6">
    <source>
        <dbReference type="ARBA" id="ARBA00022801"/>
    </source>
</evidence>
<dbReference type="PANTHER" id="PTHR30616">
    <property type="entry name" value="UNCHARACTERIZED PROTEIN YFIH"/>
    <property type="match status" value="1"/>
</dbReference>
<dbReference type="CDD" id="cd16833">
    <property type="entry name" value="YfiH"/>
    <property type="match status" value="1"/>
</dbReference>
<organism evidence="12">
    <name type="scientific">Intestinibacter bartlettii</name>
    <dbReference type="NCBI Taxonomy" id="261299"/>
    <lineage>
        <taxon>Bacteria</taxon>
        <taxon>Bacillati</taxon>
        <taxon>Bacillota</taxon>
        <taxon>Clostridia</taxon>
        <taxon>Peptostreptococcales</taxon>
        <taxon>Peptostreptococcaceae</taxon>
        <taxon>Intestinibacter</taxon>
    </lineage>
</organism>
<comment type="catalytic activity">
    <reaction evidence="10">
        <text>S-methyl-5'-thioadenosine + phosphate = 5-(methylsulfanyl)-alpha-D-ribose 1-phosphate + adenine</text>
        <dbReference type="Rhea" id="RHEA:11852"/>
        <dbReference type="ChEBI" id="CHEBI:16708"/>
        <dbReference type="ChEBI" id="CHEBI:17509"/>
        <dbReference type="ChEBI" id="CHEBI:43474"/>
        <dbReference type="ChEBI" id="CHEBI:58533"/>
        <dbReference type="EC" id="2.4.2.28"/>
    </reaction>
    <physiologicalReaction direction="left-to-right" evidence="10">
        <dbReference type="Rhea" id="RHEA:11853"/>
    </physiologicalReaction>
</comment>
<dbReference type="EMBL" id="CACRUE010000009">
    <property type="protein sequence ID" value="VYT73326.1"/>
    <property type="molecule type" value="Genomic_DNA"/>
</dbReference>
<evidence type="ECO:0000256" key="10">
    <source>
        <dbReference type="ARBA" id="ARBA00049893"/>
    </source>
</evidence>
<dbReference type="InterPro" id="IPR003730">
    <property type="entry name" value="Cu_polyphenol_OxRdtase"/>
</dbReference>
<gene>
    <name evidence="12" type="ORF">IBLFYP30_01036</name>
</gene>
<comment type="similarity">
    <text evidence="3 11">Belongs to the purine nucleoside phosphorylase YfiH/LACC1 family.</text>
</comment>
<evidence type="ECO:0000256" key="3">
    <source>
        <dbReference type="ARBA" id="ARBA00007353"/>
    </source>
</evidence>
<evidence type="ECO:0000313" key="12">
    <source>
        <dbReference type="EMBL" id="VYT73326.1"/>
    </source>
</evidence>
<name>A0A6N2Z5J3_9FIRM</name>